<dbReference type="RefSeq" id="WP_110043439.1">
    <property type="nucleotide sequence ID" value="NZ_CP054612.1"/>
</dbReference>
<dbReference type="PROSITE" id="PS50987">
    <property type="entry name" value="HTH_ARSR_2"/>
    <property type="match status" value="1"/>
</dbReference>
<evidence type="ECO:0000256" key="1">
    <source>
        <dbReference type="ARBA" id="ARBA00023015"/>
    </source>
</evidence>
<evidence type="ECO:0000256" key="2">
    <source>
        <dbReference type="ARBA" id="ARBA00023125"/>
    </source>
</evidence>
<evidence type="ECO:0000313" key="5">
    <source>
        <dbReference type="EMBL" id="PWW05602.1"/>
    </source>
</evidence>
<keyword evidence="3" id="KW-0804">Transcription</keyword>
<dbReference type="Pfam" id="PF01022">
    <property type="entry name" value="HTH_5"/>
    <property type="match status" value="1"/>
</dbReference>
<dbReference type="OrthoDB" id="1706794at2"/>
<dbReference type="GO" id="GO:0003700">
    <property type="term" value="F:DNA-binding transcription factor activity"/>
    <property type="evidence" value="ECO:0007669"/>
    <property type="project" value="InterPro"/>
</dbReference>
<protein>
    <submittedName>
        <fullName evidence="5">DNA-binding transcriptional ArsR family regulator</fullName>
    </submittedName>
</protein>
<evidence type="ECO:0000313" key="6">
    <source>
        <dbReference type="Proteomes" id="UP000246635"/>
    </source>
</evidence>
<gene>
    <name evidence="5" type="ORF">DFQ01_104162</name>
</gene>
<name>A0A2V2YWE9_9BACL</name>
<dbReference type="InterPro" id="IPR051081">
    <property type="entry name" value="HTH_MetalResp_TranReg"/>
</dbReference>
<dbReference type="SMART" id="SM00418">
    <property type="entry name" value="HTH_ARSR"/>
    <property type="match status" value="1"/>
</dbReference>
<comment type="caution">
    <text evidence="5">The sequence shown here is derived from an EMBL/GenBank/DDBJ whole genome shotgun (WGS) entry which is preliminary data.</text>
</comment>
<keyword evidence="6" id="KW-1185">Reference proteome</keyword>
<dbReference type="CDD" id="cd00090">
    <property type="entry name" value="HTH_ARSR"/>
    <property type="match status" value="1"/>
</dbReference>
<proteinExistence type="predicted"/>
<dbReference type="InterPro" id="IPR036390">
    <property type="entry name" value="WH_DNA-bd_sf"/>
</dbReference>
<dbReference type="AlphaFoldDB" id="A0A2V2YWE9"/>
<dbReference type="InterPro" id="IPR036388">
    <property type="entry name" value="WH-like_DNA-bd_sf"/>
</dbReference>
<reference evidence="5 6" key="1">
    <citation type="submission" date="2018-05" db="EMBL/GenBank/DDBJ databases">
        <title>Genomic Encyclopedia of Type Strains, Phase III (KMG-III): the genomes of soil and plant-associated and newly described type strains.</title>
        <authorList>
            <person name="Whitman W."/>
        </authorList>
    </citation>
    <scope>NUCLEOTIDE SEQUENCE [LARGE SCALE GENOMIC DNA]</scope>
    <source>
        <strain evidence="5 6">CECT 5696</strain>
    </source>
</reference>
<dbReference type="PANTHER" id="PTHR33154:SF33">
    <property type="entry name" value="TRANSCRIPTIONAL REPRESSOR SDPR"/>
    <property type="match status" value="1"/>
</dbReference>
<dbReference type="EMBL" id="QGTQ01000004">
    <property type="protein sequence ID" value="PWW05602.1"/>
    <property type="molecule type" value="Genomic_DNA"/>
</dbReference>
<dbReference type="InterPro" id="IPR001845">
    <property type="entry name" value="HTH_ArsR_DNA-bd_dom"/>
</dbReference>
<dbReference type="Gene3D" id="1.10.10.10">
    <property type="entry name" value="Winged helix-like DNA-binding domain superfamily/Winged helix DNA-binding domain"/>
    <property type="match status" value="1"/>
</dbReference>
<evidence type="ECO:0000259" key="4">
    <source>
        <dbReference type="PROSITE" id="PS50987"/>
    </source>
</evidence>
<keyword evidence="1" id="KW-0805">Transcription regulation</keyword>
<evidence type="ECO:0000256" key="3">
    <source>
        <dbReference type="ARBA" id="ARBA00023163"/>
    </source>
</evidence>
<keyword evidence="2 5" id="KW-0238">DNA-binding</keyword>
<dbReference type="SUPFAM" id="SSF46785">
    <property type="entry name" value="Winged helix' DNA-binding domain"/>
    <property type="match status" value="1"/>
</dbReference>
<organism evidence="5 6">
    <name type="scientific">Paenibacillus cellulosilyticus</name>
    <dbReference type="NCBI Taxonomy" id="375489"/>
    <lineage>
        <taxon>Bacteria</taxon>
        <taxon>Bacillati</taxon>
        <taxon>Bacillota</taxon>
        <taxon>Bacilli</taxon>
        <taxon>Bacillales</taxon>
        <taxon>Paenibacillaceae</taxon>
        <taxon>Paenibacillus</taxon>
    </lineage>
</organism>
<dbReference type="Proteomes" id="UP000246635">
    <property type="component" value="Unassembled WGS sequence"/>
</dbReference>
<sequence>MTDIDGIDTDNERLSGLVTITYVESMEFILSMDLIANLSLLRQHAEQLMIDMNTEVIRLIEQAGQTLTPYQSRELSFFFGKSTMHPEISLGFLLSVFQDQDQTDVGSWLSRLAVTPAQEIVGQMVLGVCFNKMDELLLGETWEGIQHDLVKLRTRIEAMDFNEERNQKQSLLECLAQPEETKERYMRLFEQYNTRFFQTIATRMKEDAYAAVERYRTMFEDNPAAFLRRFLLVDPTVIDKPTIIHISVSAHIGNAIYAGNTPSNWASMGINNDVYFGEAVDTEKLEKLFKALSDKKRLEFMLLLRERQRFGKELAEELGITPGAVTYHAGFLLAADLIELHKSDNRHYYRIQKDRVIAQLHDAVRVLTGRSGEER</sequence>
<dbReference type="PANTHER" id="PTHR33154">
    <property type="entry name" value="TRANSCRIPTIONAL REGULATOR, ARSR FAMILY"/>
    <property type="match status" value="1"/>
</dbReference>
<dbReference type="InterPro" id="IPR011991">
    <property type="entry name" value="ArsR-like_HTH"/>
</dbReference>
<accession>A0A2V2YWE9</accession>
<feature type="domain" description="HTH arsR-type" evidence="4">
    <location>
        <begin position="277"/>
        <end position="371"/>
    </location>
</feature>
<dbReference type="GO" id="GO:0003677">
    <property type="term" value="F:DNA binding"/>
    <property type="evidence" value="ECO:0007669"/>
    <property type="project" value="UniProtKB-KW"/>
</dbReference>